<dbReference type="EMBL" id="CABIJS010000021">
    <property type="protein sequence ID" value="VUZ39623.1"/>
    <property type="molecule type" value="Genomic_DNA"/>
</dbReference>
<accession>A0A564XZE2</accession>
<proteinExistence type="predicted"/>
<keyword evidence="2" id="KW-1185">Reference proteome</keyword>
<name>A0A564XZE2_HYMDI</name>
<reference evidence="1 2" key="1">
    <citation type="submission" date="2019-07" db="EMBL/GenBank/DDBJ databases">
        <authorList>
            <person name="Jastrzebski P J."/>
            <person name="Paukszto L."/>
            <person name="Jastrzebski P J."/>
        </authorList>
    </citation>
    <scope>NUCLEOTIDE SEQUENCE [LARGE SCALE GENOMIC DNA]</scope>
    <source>
        <strain evidence="1 2">WMS-il1</strain>
    </source>
</reference>
<dbReference type="AlphaFoldDB" id="A0A564XZE2"/>
<organism evidence="1 2">
    <name type="scientific">Hymenolepis diminuta</name>
    <name type="common">Rat tapeworm</name>
    <dbReference type="NCBI Taxonomy" id="6216"/>
    <lineage>
        <taxon>Eukaryota</taxon>
        <taxon>Metazoa</taxon>
        <taxon>Spiralia</taxon>
        <taxon>Lophotrochozoa</taxon>
        <taxon>Platyhelminthes</taxon>
        <taxon>Cestoda</taxon>
        <taxon>Eucestoda</taxon>
        <taxon>Cyclophyllidea</taxon>
        <taxon>Hymenolepididae</taxon>
        <taxon>Hymenolepis</taxon>
    </lineage>
</organism>
<evidence type="ECO:0000313" key="2">
    <source>
        <dbReference type="Proteomes" id="UP000321570"/>
    </source>
</evidence>
<protein>
    <submittedName>
        <fullName evidence="1">Uncharacterized protein</fullName>
    </submittedName>
</protein>
<evidence type="ECO:0000313" key="1">
    <source>
        <dbReference type="EMBL" id="VUZ39623.1"/>
    </source>
</evidence>
<dbReference type="Proteomes" id="UP000321570">
    <property type="component" value="Unassembled WGS sequence"/>
</dbReference>
<sequence length="87" mass="9864">MLRRGPSQVTHIKQSLFSRPRQRTLVSTDSYTSCSSPLFLSTLLFTRFNLVVASLNTLLVYSTLSVLLHNCCQLLLKRLRIGDLLLP</sequence>
<gene>
    <name evidence="1" type="ORF">WMSIL1_LOCUS856</name>
</gene>